<evidence type="ECO:0000313" key="3">
    <source>
        <dbReference type="EMBL" id="HIV04885.1"/>
    </source>
</evidence>
<feature type="region of interest" description="Disordered" evidence="1">
    <location>
        <begin position="348"/>
        <end position="379"/>
    </location>
</feature>
<reference evidence="3" key="2">
    <citation type="journal article" date="2021" name="PeerJ">
        <title>Extensive microbial diversity within the chicken gut microbiome revealed by metagenomics and culture.</title>
        <authorList>
            <person name="Gilroy R."/>
            <person name="Ravi A."/>
            <person name="Getino M."/>
            <person name="Pursley I."/>
            <person name="Horton D.L."/>
            <person name="Alikhan N.F."/>
            <person name="Baker D."/>
            <person name="Gharbi K."/>
            <person name="Hall N."/>
            <person name="Watson M."/>
            <person name="Adriaenssens E.M."/>
            <person name="Foster-Nyarko E."/>
            <person name="Jarju S."/>
            <person name="Secka A."/>
            <person name="Antonio M."/>
            <person name="Oren A."/>
            <person name="Chaudhuri R.R."/>
            <person name="La Ragione R."/>
            <person name="Hildebrand F."/>
            <person name="Pallen M.J."/>
        </authorList>
    </citation>
    <scope>NUCLEOTIDE SEQUENCE</scope>
    <source>
        <strain evidence="3">10669</strain>
    </source>
</reference>
<dbReference type="EMBL" id="DVOG01000186">
    <property type="protein sequence ID" value="HIV04885.1"/>
    <property type="molecule type" value="Genomic_DNA"/>
</dbReference>
<keyword evidence="2" id="KW-0472">Membrane</keyword>
<comment type="caution">
    <text evidence="3">The sequence shown here is derived from an EMBL/GenBank/DDBJ whole genome shotgun (WGS) entry which is preliminary data.</text>
</comment>
<evidence type="ECO:0000313" key="4">
    <source>
        <dbReference type="Proteomes" id="UP000886812"/>
    </source>
</evidence>
<evidence type="ECO:0000256" key="2">
    <source>
        <dbReference type="SAM" id="Phobius"/>
    </source>
</evidence>
<keyword evidence="2" id="KW-0812">Transmembrane</keyword>
<feature type="transmembrane region" description="Helical" evidence="2">
    <location>
        <begin position="166"/>
        <end position="196"/>
    </location>
</feature>
<feature type="transmembrane region" description="Helical" evidence="2">
    <location>
        <begin position="20"/>
        <end position="40"/>
    </location>
</feature>
<proteinExistence type="predicted"/>
<feature type="transmembrane region" description="Helical" evidence="2">
    <location>
        <begin position="82"/>
        <end position="107"/>
    </location>
</feature>
<feature type="transmembrane region" description="Helical" evidence="2">
    <location>
        <begin position="256"/>
        <end position="275"/>
    </location>
</feature>
<organism evidence="3 4">
    <name type="scientific">Candidatus Spyradosoma merdigallinarum</name>
    <dbReference type="NCBI Taxonomy" id="2840950"/>
    <lineage>
        <taxon>Bacteria</taxon>
        <taxon>Pseudomonadati</taxon>
        <taxon>Verrucomicrobiota</taxon>
        <taxon>Opitutia</taxon>
        <taxon>Opitutia incertae sedis</taxon>
        <taxon>Candidatus Spyradosoma</taxon>
    </lineage>
</organism>
<evidence type="ECO:0000256" key="1">
    <source>
        <dbReference type="SAM" id="MobiDB-lite"/>
    </source>
</evidence>
<feature type="transmembrane region" description="Helical" evidence="2">
    <location>
        <begin position="52"/>
        <end position="70"/>
    </location>
</feature>
<keyword evidence="2" id="KW-1133">Transmembrane helix</keyword>
<feature type="transmembrane region" description="Helical" evidence="2">
    <location>
        <begin position="216"/>
        <end position="236"/>
    </location>
</feature>
<feature type="transmembrane region" description="Helical" evidence="2">
    <location>
        <begin position="119"/>
        <end position="146"/>
    </location>
</feature>
<name>A0A9D1T1R5_9BACT</name>
<dbReference type="Proteomes" id="UP000886812">
    <property type="component" value="Unassembled WGS sequence"/>
</dbReference>
<protein>
    <submittedName>
        <fullName evidence="3">Uncharacterized protein</fullName>
    </submittedName>
</protein>
<gene>
    <name evidence="3" type="ORF">IAC75_07060</name>
</gene>
<sequence length="482" mass="50945">MSEPTLICSAPELANSAQKIALYSHYAAAVAGFAVCGVMAARSRVQEKIPHILAAVAAFGVGCAAFYSQWEFNQFLYQHRETASFAVGLRAGLWALWSTLILVGLALTPGLRFKRMKKLALIPLIACAVLSFGLGSVGESLTAFAATVNPPAEVVEATDGLKAFNMAQAVAAFGSALGFGIPASVLALLIAGTYAISQAKKAERRSEENHQMRTGVMTTVAVCVPALVYGAGSFLVAKDANGLDQAVLLFNCADVISMFFLLSATMSLLGVPANFPKPPKPQKAKKAAPPPAEAHPNVLDQQQAYAQAYAQQLLAQQQAYAAYQQQQQAYAAQQAAYAAQQQQQAQQQAQSQQPAQAAPEAAPAPAAQPQTAPQGNVDPAAAAAAYQQQAQYYAQQQAYAAYQQQQQAYQQAYAAAQTQQQVYAQAYAQQQAAYRQQQPVASTATTAPHAHGVRKVSVGGAHPAAAHGVKKVGNVRQIKKIR</sequence>
<reference evidence="3" key="1">
    <citation type="submission" date="2020-10" db="EMBL/GenBank/DDBJ databases">
        <authorList>
            <person name="Gilroy R."/>
        </authorList>
    </citation>
    <scope>NUCLEOTIDE SEQUENCE</scope>
    <source>
        <strain evidence="3">10669</strain>
    </source>
</reference>
<dbReference type="AlphaFoldDB" id="A0A9D1T1R5"/>
<accession>A0A9D1T1R5</accession>